<dbReference type="InterPro" id="IPR001647">
    <property type="entry name" value="HTH_TetR"/>
</dbReference>
<comment type="caution">
    <text evidence="6">The sequence shown here is derived from an EMBL/GenBank/DDBJ whole genome shotgun (WGS) entry which is preliminary data.</text>
</comment>
<dbReference type="Proteomes" id="UP000031030">
    <property type="component" value="Unassembled WGS sequence"/>
</dbReference>
<feature type="domain" description="HTH tetR-type" evidence="5">
    <location>
        <begin position="16"/>
        <end position="76"/>
    </location>
</feature>
<dbReference type="SUPFAM" id="SSF48498">
    <property type="entry name" value="Tetracyclin repressor-like, C-terminal domain"/>
    <property type="match status" value="1"/>
</dbReference>
<evidence type="ECO:0000256" key="4">
    <source>
        <dbReference type="PROSITE-ProRule" id="PRU00335"/>
    </source>
</evidence>
<dbReference type="GO" id="GO:0000976">
    <property type="term" value="F:transcription cis-regulatory region binding"/>
    <property type="evidence" value="ECO:0007669"/>
    <property type="project" value="TreeGrafter"/>
</dbReference>
<keyword evidence="7" id="KW-1185">Reference proteome</keyword>
<dbReference type="InterPro" id="IPR036271">
    <property type="entry name" value="Tet_transcr_reg_TetR-rel_C_sf"/>
</dbReference>
<dbReference type="EMBL" id="JTDK01000006">
    <property type="protein sequence ID" value="KHK98678.1"/>
    <property type="molecule type" value="Genomic_DNA"/>
</dbReference>
<evidence type="ECO:0000256" key="1">
    <source>
        <dbReference type="ARBA" id="ARBA00023015"/>
    </source>
</evidence>
<dbReference type="PROSITE" id="PS50977">
    <property type="entry name" value="HTH_TETR_2"/>
    <property type="match status" value="1"/>
</dbReference>
<accession>A0A0B2AAA9</accession>
<gene>
    <name evidence="6" type="ORF">LK09_07020</name>
</gene>
<dbReference type="InterPro" id="IPR041490">
    <property type="entry name" value="KstR2_TetR_C"/>
</dbReference>
<feature type="DNA-binding region" description="H-T-H motif" evidence="4">
    <location>
        <begin position="39"/>
        <end position="58"/>
    </location>
</feature>
<dbReference type="InterPro" id="IPR009057">
    <property type="entry name" value="Homeodomain-like_sf"/>
</dbReference>
<organism evidence="6 7">
    <name type="scientific">Microbacterium mangrovi</name>
    <dbReference type="NCBI Taxonomy" id="1348253"/>
    <lineage>
        <taxon>Bacteria</taxon>
        <taxon>Bacillati</taxon>
        <taxon>Actinomycetota</taxon>
        <taxon>Actinomycetes</taxon>
        <taxon>Micrococcales</taxon>
        <taxon>Microbacteriaceae</taxon>
        <taxon>Microbacterium</taxon>
    </lineage>
</organism>
<dbReference type="PANTHER" id="PTHR30055:SF234">
    <property type="entry name" value="HTH-TYPE TRANSCRIPTIONAL REGULATOR BETI"/>
    <property type="match status" value="1"/>
</dbReference>
<evidence type="ECO:0000313" key="6">
    <source>
        <dbReference type="EMBL" id="KHK98678.1"/>
    </source>
</evidence>
<dbReference type="Gene3D" id="1.10.357.10">
    <property type="entry name" value="Tetracycline Repressor, domain 2"/>
    <property type="match status" value="1"/>
</dbReference>
<dbReference type="AlphaFoldDB" id="A0A0B2AAA9"/>
<evidence type="ECO:0000256" key="2">
    <source>
        <dbReference type="ARBA" id="ARBA00023125"/>
    </source>
</evidence>
<dbReference type="Pfam" id="PF00440">
    <property type="entry name" value="TetR_N"/>
    <property type="match status" value="1"/>
</dbReference>
<reference evidence="6 7" key="1">
    <citation type="submission" date="2014-11" db="EMBL/GenBank/DDBJ databases">
        <title>Genome sequence of Microbacterium mangrovi MUSC 115(T).</title>
        <authorList>
            <person name="Lee L.-H."/>
        </authorList>
    </citation>
    <scope>NUCLEOTIDE SEQUENCE [LARGE SCALE GENOMIC DNA]</scope>
    <source>
        <strain evidence="6 7">MUSC 115</strain>
    </source>
</reference>
<name>A0A0B2AAA9_9MICO</name>
<dbReference type="Pfam" id="PF17932">
    <property type="entry name" value="TetR_C_24"/>
    <property type="match status" value="1"/>
</dbReference>
<protein>
    <submittedName>
        <fullName evidence="6">TetR family transcriptional regulator</fullName>
    </submittedName>
</protein>
<dbReference type="InterPro" id="IPR023772">
    <property type="entry name" value="DNA-bd_HTH_TetR-type_CS"/>
</dbReference>
<evidence type="ECO:0000256" key="3">
    <source>
        <dbReference type="ARBA" id="ARBA00023163"/>
    </source>
</evidence>
<evidence type="ECO:0000259" key="5">
    <source>
        <dbReference type="PROSITE" id="PS50977"/>
    </source>
</evidence>
<dbReference type="PROSITE" id="PS01081">
    <property type="entry name" value="HTH_TETR_1"/>
    <property type="match status" value="1"/>
</dbReference>
<keyword evidence="3" id="KW-0804">Transcription</keyword>
<dbReference type="PRINTS" id="PR00455">
    <property type="entry name" value="HTHTETR"/>
</dbReference>
<proteinExistence type="predicted"/>
<dbReference type="GO" id="GO:0003700">
    <property type="term" value="F:DNA-binding transcription factor activity"/>
    <property type="evidence" value="ECO:0007669"/>
    <property type="project" value="TreeGrafter"/>
</dbReference>
<dbReference type="InterPro" id="IPR050109">
    <property type="entry name" value="HTH-type_TetR-like_transc_reg"/>
</dbReference>
<dbReference type="SUPFAM" id="SSF46689">
    <property type="entry name" value="Homeodomain-like"/>
    <property type="match status" value="1"/>
</dbReference>
<evidence type="ECO:0000313" key="7">
    <source>
        <dbReference type="Proteomes" id="UP000031030"/>
    </source>
</evidence>
<keyword evidence="2 4" id="KW-0238">DNA-binding</keyword>
<dbReference type="Gene3D" id="1.10.10.60">
    <property type="entry name" value="Homeodomain-like"/>
    <property type="match status" value="1"/>
</dbReference>
<dbReference type="PANTHER" id="PTHR30055">
    <property type="entry name" value="HTH-TYPE TRANSCRIPTIONAL REGULATOR RUTR"/>
    <property type="match status" value="1"/>
</dbReference>
<sequence length="206" mass="22334">MTDVDEPAPARRGRPGYDREQMLSGAVRVFNEQGYDATSVAALTERLGLSKAALYHHFDSKEQVLDASLERALGPLEAVLVTPEATTGTAISRLAAVLRGAVHVLVAELPHVTLLLRVRGNSEVERRALDRRRSFDQRIAGLVRDAQREGSVRSDIEASVAARLLFGTVNSIVEWYRPGGPETADRLADDVVAVALDGLRTPDAEA</sequence>
<keyword evidence="1" id="KW-0805">Transcription regulation</keyword>
<dbReference type="STRING" id="1348253.LK09_07020"/>